<dbReference type="GeneID" id="64699868"/>
<evidence type="ECO:0000313" key="3">
    <source>
        <dbReference type="Proteomes" id="UP000823399"/>
    </source>
</evidence>
<dbReference type="AlphaFoldDB" id="A0A9P7F651"/>
<accession>A0A9P7F651</accession>
<evidence type="ECO:0000313" key="2">
    <source>
        <dbReference type="EMBL" id="KAG2107036.1"/>
    </source>
</evidence>
<evidence type="ECO:0008006" key="4">
    <source>
        <dbReference type="Google" id="ProtNLM"/>
    </source>
</evidence>
<dbReference type="RefSeq" id="XP_041291975.1">
    <property type="nucleotide sequence ID" value="XM_041437609.1"/>
</dbReference>
<gene>
    <name evidence="2" type="ORF">F5147DRAFT_699292</name>
</gene>
<name>A0A9P7F651_9AGAM</name>
<protein>
    <recommendedName>
        <fullName evidence="4">Secreted protein</fullName>
    </recommendedName>
</protein>
<feature type="signal peptide" evidence="1">
    <location>
        <begin position="1"/>
        <end position="21"/>
    </location>
</feature>
<keyword evidence="1" id="KW-0732">Signal</keyword>
<dbReference type="Proteomes" id="UP000823399">
    <property type="component" value="Unassembled WGS sequence"/>
</dbReference>
<feature type="chain" id="PRO_5040389811" description="Secreted protein" evidence="1">
    <location>
        <begin position="22"/>
        <end position="72"/>
    </location>
</feature>
<sequence length="72" mass="8092">MGVTRISVFAWRLFLELIAAAALITDRRTGRATSEWSRTQRRASLDRLVASSHDTYIVLYGNCSQTQDSSVD</sequence>
<comment type="caution">
    <text evidence="2">The sequence shown here is derived from an EMBL/GenBank/DDBJ whole genome shotgun (WGS) entry which is preliminary data.</text>
</comment>
<reference evidence="2" key="1">
    <citation type="journal article" date="2020" name="New Phytol.">
        <title>Comparative genomics reveals dynamic genome evolution in host specialist ectomycorrhizal fungi.</title>
        <authorList>
            <person name="Lofgren L.A."/>
            <person name="Nguyen N.H."/>
            <person name="Vilgalys R."/>
            <person name="Ruytinx J."/>
            <person name="Liao H.L."/>
            <person name="Branco S."/>
            <person name="Kuo A."/>
            <person name="LaButti K."/>
            <person name="Lipzen A."/>
            <person name="Andreopoulos W."/>
            <person name="Pangilinan J."/>
            <person name="Riley R."/>
            <person name="Hundley H."/>
            <person name="Na H."/>
            <person name="Barry K."/>
            <person name="Grigoriev I.V."/>
            <person name="Stajich J.E."/>
            <person name="Kennedy P.G."/>
        </authorList>
    </citation>
    <scope>NUCLEOTIDE SEQUENCE</scope>
    <source>
        <strain evidence="2">FC423</strain>
    </source>
</reference>
<dbReference type="EMBL" id="JABBWM010000033">
    <property type="protein sequence ID" value="KAG2107036.1"/>
    <property type="molecule type" value="Genomic_DNA"/>
</dbReference>
<evidence type="ECO:0000256" key="1">
    <source>
        <dbReference type="SAM" id="SignalP"/>
    </source>
</evidence>
<keyword evidence="3" id="KW-1185">Reference proteome</keyword>
<proteinExistence type="predicted"/>
<organism evidence="2 3">
    <name type="scientific">Suillus discolor</name>
    <dbReference type="NCBI Taxonomy" id="1912936"/>
    <lineage>
        <taxon>Eukaryota</taxon>
        <taxon>Fungi</taxon>
        <taxon>Dikarya</taxon>
        <taxon>Basidiomycota</taxon>
        <taxon>Agaricomycotina</taxon>
        <taxon>Agaricomycetes</taxon>
        <taxon>Agaricomycetidae</taxon>
        <taxon>Boletales</taxon>
        <taxon>Suillineae</taxon>
        <taxon>Suillaceae</taxon>
        <taxon>Suillus</taxon>
    </lineage>
</organism>